<sequence length="111" mass="12273">MVLAANGDMVAVALYATLLDDQIAGVIIQNPPVTQNAPSEPDGTDSAIEIIHSLRYTDLPQVAGLLWPKPLVFIGQRPETYRWTEQLYRQMGHPGGIWHVKSLAEWPGLIE</sequence>
<evidence type="ECO:0000313" key="1">
    <source>
        <dbReference type="EMBL" id="MCU6793384.1"/>
    </source>
</evidence>
<evidence type="ECO:0000313" key="2">
    <source>
        <dbReference type="Proteomes" id="UP001652445"/>
    </source>
</evidence>
<reference evidence="1 2" key="1">
    <citation type="submission" date="2022-09" db="EMBL/GenBank/DDBJ databases">
        <authorList>
            <person name="Han X.L."/>
            <person name="Wang Q."/>
            <person name="Lu T."/>
        </authorList>
    </citation>
    <scope>NUCLEOTIDE SEQUENCE [LARGE SCALE GENOMIC DNA]</scope>
    <source>
        <strain evidence="1 2">WQ 127069</strain>
    </source>
</reference>
<gene>
    <name evidence="1" type="ORF">OB236_14855</name>
</gene>
<dbReference type="Proteomes" id="UP001652445">
    <property type="component" value="Unassembled WGS sequence"/>
</dbReference>
<keyword evidence="2" id="KW-1185">Reference proteome</keyword>
<comment type="caution">
    <text evidence="1">The sequence shown here is derived from an EMBL/GenBank/DDBJ whole genome shotgun (WGS) entry which is preliminary data.</text>
</comment>
<proteinExistence type="predicted"/>
<protein>
    <recommendedName>
        <fullName evidence="3">Alpha/beta hydrolase</fullName>
    </recommendedName>
</protein>
<dbReference type="InterPro" id="IPR029058">
    <property type="entry name" value="AB_hydrolase_fold"/>
</dbReference>
<evidence type="ECO:0008006" key="3">
    <source>
        <dbReference type="Google" id="ProtNLM"/>
    </source>
</evidence>
<name>A0ABT2UFG8_9BACL</name>
<accession>A0ABT2UFG8</accession>
<dbReference type="Gene3D" id="3.40.50.1820">
    <property type="entry name" value="alpha/beta hydrolase"/>
    <property type="match status" value="1"/>
</dbReference>
<organism evidence="1 2">
    <name type="scientific">Paenibacillus baimaensis</name>
    <dbReference type="NCBI Taxonomy" id="2982185"/>
    <lineage>
        <taxon>Bacteria</taxon>
        <taxon>Bacillati</taxon>
        <taxon>Bacillota</taxon>
        <taxon>Bacilli</taxon>
        <taxon>Bacillales</taxon>
        <taxon>Paenibacillaceae</taxon>
        <taxon>Paenibacillus</taxon>
    </lineage>
</organism>
<dbReference type="EMBL" id="JAOQIO010000049">
    <property type="protein sequence ID" value="MCU6793384.1"/>
    <property type="molecule type" value="Genomic_DNA"/>
</dbReference>